<dbReference type="InterPro" id="IPR057670">
    <property type="entry name" value="SH3_retrovirus"/>
</dbReference>
<dbReference type="SUPFAM" id="SSF56672">
    <property type="entry name" value="DNA/RNA polymerases"/>
    <property type="match status" value="1"/>
</dbReference>
<feature type="compositionally biased region" description="Basic and acidic residues" evidence="6">
    <location>
        <begin position="922"/>
        <end position="936"/>
    </location>
</feature>
<dbReference type="InterPro" id="IPR025724">
    <property type="entry name" value="GAG-pre-integrase_dom"/>
</dbReference>
<dbReference type="Pfam" id="PF22936">
    <property type="entry name" value="Pol_BBD"/>
    <property type="match status" value="1"/>
</dbReference>
<evidence type="ECO:0000256" key="5">
    <source>
        <dbReference type="SAM" id="Coils"/>
    </source>
</evidence>
<dbReference type="PROSITE" id="PS50994">
    <property type="entry name" value="INTEGRASE"/>
    <property type="match status" value="1"/>
</dbReference>
<feature type="coiled-coil region" evidence="5">
    <location>
        <begin position="301"/>
        <end position="335"/>
    </location>
</feature>
<organism evidence="8">
    <name type="scientific">Tanacetum cinerariifolium</name>
    <name type="common">Dalmatian daisy</name>
    <name type="synonym">Chrysanthemum cinerariifolium</name>
    <dbReference type="NCBI Taxonomy" id="118510"/>
    <lineage>
        <taxon>Eukaryota</taxon>
        <taxon>Viridiplantae</taxon>
        <taxon>Streptophyta</taxon>
        <taxon>Embryophyta</taxon>
        <taxon>Tracheophyta</taxon>
        <taxon>Spermatophyta</taxon>
        <taxon>Magnoliopsida</taxon>
        <taxon>eudicotyledons</taxon>
        <taxon>Gunneridae</taxon>
        <taxon>Pentapetalae</taxon>
        <taxon>asterids</taxon>
        <taxon>campanulids</taxon>
        <taxon>Asterales</taxon>
        <taxon>Asteraceae</taxon>
        <taxon>Asteroideae</taxon>
        <taxon>Anthemideae</taxon>
        <taxon>Anthemidinae</taxon>
        <taxon>Tanacetum</taxon>
    </lineage>
</organism>
<evidence type="ECO:0000313" key="8">
    <source>
        <dbReference type="EMBL" id="GEU76059.1"/>
    </source>
</evidence>
<keyword evidence="2" id="KW-0479">Metal-binding</keyword>
<keyword evidence="3" id="KW-0064">Aspartyl protease</keyword>
<dbReference type="Pfam" id="PF25597">
    <property type="entry name" value="SH3_retrovirus"/>
    <property type="match status" value="1"/>
</dbReference>
<dbReference type="Pfam" id="PF13976">
    <property type="entry name" value="gag_pre-integrs"/>
    <property type="match status" value="1"/>
</dbReference>
<feature type="compositionally biased region" description="Polar residues" evidence="6">
    <location>
        <begin position="465"/>
        <end position="476"/>
    </location>
</feature>
<comment type="caution">
    <text evidence="8">The sequence shown here is derived from an EMBL/GenBank/DDBJ whole genome shotgun (WGS) entry which is preliminary data.</text>
</comment>
<dbReference type="PANTHER" id="PTHR42648">
    <property type="entry name" value="TRANSPOSASE, PUTATIVE-RELATED"/>
    <property type="match status" value="1"/>
</dbReference>
<dbReference type="GO" id="GO:0015074">
    <property type="term" value="P:DNA integration"/>
    <property type="evidence" value="ECO:0007669"/>
    <property type="project" value="InterPro"/>
</dbReference>
<name>A0A6L2MRQ5_TANCI</name>
<accession>A0A6L2MRQ5</accession>
<evidence type="ECO:0000259" key="7">
    <source>
        <dbReference type="PROSITE" id="PS50994"/>
    </source>
</evidence>
<feature type="region of interest" description="Disordered" evidence="6">
    <location>
        <begin position="449"/>
        <end position="476"/>
    </location>
</feature>
<evidence type="ECO:0000256" key="1">
    <source>
        <dbReference type="ARBA" id="ARBA00022670"/>
    </source>
</evidence>
<dbReference type="InterPro" id="IPR054722">
    <property type="entry name" value="PolX-like_BBD"/>
</dbReference>
<feature type="compositionally biased region" description="Basic and acidic residues" evidence="6">
    <location>
        <begin position="949"/>
        <end position="963"/>
    </location>
</feature>
<dbReference type="InterPro" id="IPR001584">
    <property type="entry name" value="Integrase_cat-core"/>
</dbReference>
<feature type="region of interest" description="Disordered" evidence="6">
    <location>
        <begin position="1960"/>
        <end position="1981"/>
    </location>
</feature>
<dbReference type="GO" id="GO:0003676">
    <property type="term" value="F:nucleic acid binding"/>
    <property type="evidence" value="ECO:0007669"/>
    <property type="project" value="InterPro"/>
</dbReference>
<dbReference type="InterPro" id="IPR043502">
    <property type="entry name" value="DNA/RNA_pol_sf"/>
</dbReference>
<dbReference type="InterPro" id="IPR039537">
    <property type="entry name" value="Retrotran_Ty1/copia-like"/>
</dbReference>
<proteinExistence type="predicted"/>
<dbReference type="InterPro" id="IPR036397">
    <property type="entry name" value="RNaseH_sf"/>
</dbReference>
<keyword evidence="4" id="KW-0378">Hydrolase</keyword>
<evidence type="ECO:0000256" key="3">
    <source>
        <dbReference type="ARBA" id="ARBA00022750"/>
    </source>
</evidence>
<evidence type="ECO:0000256" key="4">
    <source>
        <dbReference type="ARBA" id="ARBA00022801"/>
    </source>
</evidence>
<sequence>MTEYSLWEVILNGDSLAPTRVVEGVLQPVTPTTVEQKLARKNELKARGTLLMALPDKHQLKFNSYKVAKTLMEAIEKRNKADLEEQSLDDLFNSLKIYKAEVKHSSSTGTTTQNLDFVSYSNTNSTTESVIAAASVSAICAKMHVSSLPNVDSLSNIDVNDLEEMNLRWQMAMLTMRVRRFLQKTGRNLGPNGPTSMGFDMSKEVMTGFQAKEEPANYTLMAFSSSSSSFDNEVVSCSKACSKAYAQLHSQYDKLTADFGKLKFAVISYQIGFESVEARLLVYKQNEFGFEEDIKLLKLEVQLRDNALVTLRQKLEKAEQERDDLKLKLEKFQTSFKSLTELLAKSDESCPLVLFVIGSNSVIVATPKLASPKPTSNGKRRNRKVCFVCKFLDHLIKDCDYHAKKMAQPIVRNHAHRVLTQSKPVHITVVRPVSAAVPKLKVTRPSHATPIVTKSNSPTRRHITRSPSPKVSNSPPRVTVVKAPVVNATQDLQGKWEWRPKCPILDHGNLQYALKDKRVIDSGCLRYMIGNMSYISGFEELNGGYVAFGGNPKGGKICGKGKIKTRKLDVDDGYFVKELKFNLFSVSQMCDKKNNVLFTDTECLVLSLDFKLPDESQVLLKVPRENNMYNVNLKHIVPSGDLTCLFAKATIDESNLWHRKLGHINFKTINKLVKDDYSRFTWVFFLATKNETSPILKTFITGLENQLIFKVKVIKSDNRTEFKNNDLNKFCGMKGIKREFSVPRTPQQNGIAERKNRTLIKAAKTMLAYSVLPIPFWAEAVNTACYVQNRVLVTKPHNQTPYELLHGRTPSISFMSPFSCPVTIFNTLDSLGKFEGKVDEGFLVGYSVNSSGPTWLFDIDSLTKTMNKLPVTAGNQSNPSAGFQDKFDAKKAREEINQQYVLFPMWSSGSINPQNFDEDAIFDGKEPDFDAKKPESEVNISPSNSAQSRKQDDNTKKEAKELDDIASSNDEEVVGVEADFNNLETSITEELLQFKMQKVWVLVDLPHGKTAIGTKWVFRNKKDERGIVIRNKAILVTQGYTQEEGIDYEEVFAPEEFYVCQPPGFEDPDYPDKVYKVVKALYVKQNKDGIFISQDKYVAEILRKFGLQEGKSASTPIDTEKPLLKDPDDSPFDLVAYSDSDYAEAEYVAAASCCAQVLWIQNQLLDNGEQYQRYSSQRHRQESRRSLEDILVSWNGYELARNSISPKGATKDSLGKFEGKVDEGFLVGYSVNSKAFRVFNSRTHIVQETLHVNFLENKPNIAGSGPTWLFNIDSLTRTMNYQLVTAGNQTNPSACFQDKFDAEKAREEIDKQYVLFSVWSFGSTNPQNNNKDAAFDGKEPDFDAKKPEYEVNVSLSRYRDLSAEFEDYSDNNINEVNAAGTIVPTVRQNSLNITNTFSTASPSNAASSPTYGKSSFIDASQLPDDPDMPGVEDITYSDDEDDVGAEADFNNLETSITVSPIPTTRVHKDHPVSHIIGDLSSTTQKRSMTRVVKDQGRFSQMFNDDFHTYMFACFLSQKEPKKVHQALKDPSWIEAMQEELLQFKMQKVWVLVDLPHGKRAIGTKWVFRNKKDERGIVIRNKARLVVQGHTQEERIDYEEVFAPVARIEAIRLLLAYASFMGFMVYQMDVKSAILYGTIEEKVYGCQPLGFEDLDYPDKVYKVVKALYGLHQAPRAWYETLANYLLENGFQRGKRDQTLFIKRQKGDILLVQIYVDDIIFGATNKDLCKSFEKLMKDKFQMSSMGELTFFSGLQVKQKKDGIFISQDKYVDKILRKFRLTEGKSASTLIDTEKPLLKDPDGEDVDVHTYRSMIDSLMYLTSSRPDIMFAGVDCLPNEEIFAELARIGYEKPSTKLTFYKAFFLCQWKFLIHTILQCMSAKGTSWNEFSSSMASAVICLSSGDLSTHTTKYTFPALTQKVFANMRRVGKGFSGVETPLFEGMLVDQEGDEEGNAYENVEEVNAGDAAEGDDSAAHGEVLTITE</sequence>
<feature type="compositionally biased region" description="Polar residues" evidence="6">
    <location>
        <begin position="938"/>
        <end position="948"/>
    </location>
</feature>
<protein>
    <submittedName>
        <fullName evidence="8">Putative ribonuclease H-like domain-containing protein</fullName>
    </submittedName>
</protein>
<evidence type="ECO:0000256" key="6">
    <source>
        <dbReference type="SAM" id="MobiDB-lite"/>
    </source>
</evidence>
<dbReference type="Gene3D" id="3.30.420.10">
    <property type="entry name" value="Ribonuclease H-like superfamily/Ribonuclease H"/>
    <property type="match status" value="1"/>
</dbReference>
<dbReference type="InterPro" id="IPR012337">
    <property type="entry name" value="RNaseH-like_sf"/>
</dbReference>
<dbReference type="SUPFAM" id="SSF53098">
    <property type="entry name" value="Ribonuclease H-like"/>
    <property type="match status" value="1"/>
</dbReference>
<keyword evidence="5" id="KW-0175">Coiled coil</keyword>
<evidence type="ECO:0000256" key="2">
    <source>
        <dbReference type="ARBA" id="ARBA00022723"/>
    </source>
</evidence>
<gene>
    <name evidence="8" type="ORF">Tci_048037</name>
</gene>
<dbReference type="Pfam" id="PF07727">
    <property type="entry name" value="RVT_2"/>
    <property type="match status" value="2"/>
</dbReference>
<feature type="region of interest" description="Disordered" evidence="6">
    <location>
        <begin position="916"/>
        <end position="968"/>
    </location>
</feature>
<dbReference type="GO" id="GO:0004190">
    <property type="term" value="F:aspartic-type endopeptidase activity"/>
    <property type="evidence" value="ECO:0007669"/>
    <property type="project" value="UniProtKB-KW"/>
</dbReference>
<dbReference type="InterPro" id="IPR013103">
    <property type="entry name" value="RVT_2"/>
</dbReference>
<reference evidence="8" key="1">
    <citation type="journal article" date="2019" name="Sci. Rep.">
        <title>Draft genome of Tanacetum cinerariifolium, the natural source of mosquito coil.</title>
        <authorList>
            <person name="Yamashiro T."/>
            <person name="Shiraishi A."/>
            <person name="Satake H."/>
            <person name="Nakayama K."/>
        </authorList>
    </citation>
    <scope>NUCLEOTIDE SEQUENCE</scope>
</reference>
<dbReference type="GO" id="GO:0006508">
    <property type="term" value="P:proteolysis"/>
    <property type="evidence" value="ECO:0007669"/>
    <property type="project" value="UniProtKB-KW"/>
</dbReference>
<keyword evidence="1" id="KW-0645">Protease</keyword>
<dbReference type="EMBL" id="BKCJ010007204">
    <property type="protein sequence ID" value="GEU76059.1"/>
    <property type="molecule type" value="Genomic_DNA"/>
</dbReference>
<feature type="domain" description="Integrase catalytic" evidence="7">
    <location>
        <begin position="646"/>
        <end position="809"/>
    </location>
</feature>
<dbReference type="PANTHER" id="PTHR42648:SF32">
    <property type="entry name" value="RIBONUCLEASE H-LIKE DOMAIN, GAG-PRE-INTEGRASE DOMAIN PROTEIN-RELATED"/>
    <property type="match status" value="1"/>
</dbReference>
<dbReference type="GO" id="GO:0046872">
    <property type="term" value="F:metal ion binding"/>
    <property type="evidence" value="ECO:0007669"/>
    <property type="project" value="UniProtKB-KW"/>
</dbReference>